<dbReference type="Proteomes" id="UP000501240">
    <property type="component" value="Chromosome"/>
</dbReference>
<gene>
    <name evidence="3" type="ORF">ACTIVE_4179</name>
</gene>
<feature type="transmembrane region" description="Helical" evidence="2">
    <location>
        <begin position="53"/>
        <end position="71"/>
    </location>
</feature>
<evidence type="ECO:0000313" key="3">
    <source>
        <dbReference type="EMBL" id="QKG22539.1"/>
    </source>
</evidence>
<keyword evidence="2" id="KW-0472">Membrane</keyword>
<feature type="transmembrane region" description="Helical" evidence="2">
    <location>
        <begin position="91"/>
        <end position="110"/>
    </location>
</feature>
<evidence type="ECO:0000256" key="2">
    <source>
        <dbReference type="SAM" id="Phobius"/>
    </source>
</evidence>
<evidence type="ECO:0000256" key="1">
    <source>
        <dbReference type="SAM" id="MobiDB-lite"/>
    </source>
</evidence>
<keyword evidence="4" id="KW-1185">Reference proteome</keyword>
<evidence type="ECO:0000313" key="4">
    <source>
        <dbReference type="Proteomes" id="UP000501240"/>
    </source>
</evidence>
<protein>
    <submittedName>
        <fullName evidence="3">Uncharacterized protein</fullName>
    </submittedName>
</protein>
<keyword evidence="2" id="KW-1133">Transmembrane helix</keyword>
<keyword evidence="2" id="KW-0812">Transmembrane</keyword>
<organism evidence="3 4">
    <name type="scientific">Actinomadura verrucosospora</name>
    <dbReference type="NCBI Taxonomy" id="46165"/>
    <lineage>
        <taxon>Bacteria</taxon>
        <taxon>Bacillati</taxon>
        <taxon>Actinomycetota</taxon>
        <taxon>Actinomycetes</taxon>
        <taxon>Streptosporangiales</taxon>
        <taxon>Thermomonosporaceae</taxon>
        <taxon>Actinomadura</taxon>
    </lineage>
</organism>
<reference evidence="3 4" key="1">
    <citation type="submission" date="2020-05" db="EMBL/GenBank/DDBJ databases">
        <title>Actinomadura verrucosospora NRRL-B18236 (PFL_A860) Genome sequencing and assembly.</title>
        <authorList>
            <person name="Samborskyy M."/>
        </authorList>
    </citation>
    <scope>NUCLEOTIDE SEQUENCE [LARGE SCALE GENOMIC DNA]</scope>
    <source>
        <strain evidence="3 4">NRRL:B18236</strain>
    </source>
</reference>
<accession>A0A7D3VTL3</accession>
<proteinExistence type="predicted"/>
<feature type="compositionally biased region" description="Basic and acidic residues" evidence="1">
    <location>
        <begin position="34"/>
        <end position="45"/>
    </location>
</feature>
<dbReference type="EMBL" id="CP053892">
    <property type="protein sequence ID" value="QKG22539.1"/>
    <property type="molecule type" value="Genomic_DNA"/>
</dbReference>
<sequence>MGRVTEDPDEPLEGDIGPAAGAVRPAEPEADPAEEMRRYAAEREERRRRTNAVSARVAAALGAVLLAFLTYDAVRAAIDDHAHGRNWIYPPGIVAAVCGVMLAALLTWAVHRTK</sequence>
<feature type="region of interest" description="Disordered" evidence="1">
    <location>
        <begin position="1"/>
        <end position="45"/>
    </location>
</feature>
<dbReference type="AlphaFoldDB" id="A0A7D3VTL3"/>
<name>A0A7D3VTL3_ACTVE</name>